<sequence>MLSSLGRRAGGLARGRRRASSAGERLLLRIDIVHAAAAAVVADRRLPPTPSLAGHRRASSSAASSSSSSRDGTVVRAASRSSPSAGGGRPRLDNERGGEKYDATGGFGAFIDRRNREEASTAVASANAGGESEEDWLDATTTVDRHDFGEHDGGSELREWHAAKEEEMRRLSSAVEGAMASAVENDDDVVSVLSLMEELNAFSSSVASELHSMHDFRRRNMHYPPSNFMTEITCRAAEMAEGLLVHLLGGGTSSSSSLTPEWEVSAYGSAMAAWSRAYHARSGDRCEEVLERYGERFGGDMNHAPGLDAYKTVLVAHLRSCSSTSFDAVSNTKGGWSSPGEKALDLLTLLSNVHAGGDMFLRPDMELYCLTVAAIRNTLLDWQSRRRFQSKELRSLEEKLAVGLMGALDRMETSLDEMMKKDRKKGKGPHLSLRQWHRTIGAYVDGLAIAASIPMKNNKDIVDELLKKIENFVSENSGSIVLSVDDDQLNDIDVQKLLEEIQWSVEAAYTSALSSGLELSKDNGKFADFHGALDNAMSSEEIFQRMRNRAQESPSDEQFLFPVPTPENYRALITCWCECLRRRYSNPESNHRMANLAELPHLKAASLLRQFEVQNAGKPVDGSIYVDVIWAWGQVLNWPAIYRGQNDYFFAADAVDIILKRTMSQYANEIVYFHRRMTVTKMFNMAFRLHSKTFKGGDKVVKRSLKLLDEMEHWYRESDGAIAQADDFTFALILKTISNSGLQSSASNAEAVIQKMNNFGLMPREKHYLGLIRAHARVGQRDVSDPRKAEAILQGVKEIYNQDKSVKPTTSMYSACISAYGGSEKYNSTSKVMELFEELKALHEKTNDVAFRPDSMLYGAVIDAILKARTKNSASLNQAKNLLEKMEHSYDIGETETGPNRYAYTNLLRAITQTNMEDGTTLAEELIQRMDSRSRRLNDVSIRPDTQAYTALIQTFSSSRQPYAVERAQKWFQHMEKLYNDGDSGCRPNKVTCTALINCWRRSERVVAGEEAEKILSMMEERSEEGDVEMKPDAFVYASVIDAWARSSSPDKAARAWSIYQRMKTQYSKGNMEIKPNNVIMTSIIKACGFTQGSKEDKHKALVVLLQCMGELKSTNIISPTPLTYRSLLNATRALVDNDSRRRPISATIFETCCRNGQLDTTVLEALEKTQPELYLKLPENIPPKWKQNVRSAPSL</sequence>
<dbReference type="InterPro" id="IPR011990">
    <property type="entry name" value="TPR-like_helical_dom_sf"/>
</dbReference>
<feature type="compositionally biased region" description="Low complexity" evidence="2">
    <location>
        <begin position="59"/>
        <end position="84"/>
    </location>
</feature>
<dbReference type="Gene3D" id="1.25.40.10">
    <property type="entry name" value="Tetratricopeptide repeat domain"/>
    <property type="match status" value="2"/>
</dbReference>
<keyword evidence="1" id="KW-0677">Repeat</keyword>
<protein>
    <recommendedName>
        <fullName evidence="5">Pentacotripeptide-repeat region of PRORP domain-containing protein</fullName>
    </recommendedName>
</protein>
<evidence type="ECO:0000256" key="1">
    <source>
        <dbReference type="ARBA" id="ARBA00022737"/>
    </source>
</evidence>
<dbReference type="InterPro" id="IPR051222">
    <property type="entry name" value="PPR/CCM1_RNA-binding"/>
</dbReference>
<organism evidence="3 4">
    <name type="scientific">Stephanodiscus triporus</name>
    <dbReference type="NCBI Taxonomy" id="2934178"/>
    <lineage>
        <taxon>Eukaryota</taxon>
        <taxon>Sar</taxon>
        <taxon>Stramenopiles</taxon>
        <taxon>Ochrophyta</taxon>
        <taxon>Bacillariophyta</taxon>
        <taxon>Coscinodiscophyceae</taxon>
        <taxon>Thalassiosirophycidae</taxon>
        <taxon>Stephanodiscales</taxon>
        <taxon>Stephanodiscaceae</taxon>
        <taxon>Stephanodiscus</taxon>
    </lineage>
</organism>
<accession>A0ABD3REV0</accession>
<evidence type="ECO:0000313" key="3">
    <source>
        <dbReference type="EMBL" id="KAL3805965.1"/>
    </source>
</evidence>
<evidence type="ECO:0008006" key="5">
    <source>
        <dbReference type="Google" id="ProtNLM"/>
    </source>
</evidence>
<gene>
    <name evidence="3" type="ORF">ACHAW5_002501</name>
</gene>
<dbReference type="PANTHER" id="PTHR47942:SF63">
    <property type="entry name" value="PENTATRICOPEPTIDE REPEAT-CONTAINING PROTEIN"/>
    <property type="match status" value="1"/>
</dbReference>
<keyword evidence="4" id="KW-1185">Reference proteome</keyword>
<evidence type="ECO:0000256" key="2">
    <source>
        <dbReference type="SAM" id="MobiDB-lite"/>
    </source>
</evidence>
<comment type="caution">
    <text evidence="3">The sequence shown here is derived from an EMBL/GenBank/DDBJ whole genome shotgun (WGS) entry which is preliminary data.</text>
</comment>
<reference evidence="3 4" key="1">
    <citation type="submission" date="2024-10" db="EMBL/GenBank/DDBJ databases">
        <title>Updated reference genomes for cyclostephanoid diatoms.</title>
        <authorList>
            <person name="Roberts W.R."/>
            <person name="Alverson A.J."/>
        </authorList>
    </citation>
    <scope>NUCLEOTIDE SEQUENCE [LARGE SCALE GENOMIC DNA]</scope>
    <source>
        <strain evidence="3 4">AJA276-08</strain>
    </source>
</reference>
<dbReference type="Proteomes" id="UP001530315">
    <property type="component" value="Unassembled WGS sequence"/>
</dbReference>
<feature type="region of interest" description="Disordered" evidence="2">
    <location>
        <begin position="48"/>
        <end position="106"/>
    </location>
</feature>
<feature type="compositionally biased region" description="Basic and acidic residues" evidence="2">
    <location>
        <begin position="90"/>
        <end position="102"/>
    </location>
</feature>
<name>A0ABD3REV0_9STRA</name>
<proteinExistence type="predicted"/>
<dbReference type="EMBL" id="JALLAZ020000008">
    <property type="protein sequence ID" value="KAL3805965.1"/>
    <property type="molecule type" value="Genomic_DNA"/>
</dbReference>
<dbReference type="AlphaFoldDB" id="A0ABD3REV0"/>
<evidence type="ECO:0000313" key="4">
    <source>
        <dbReference type="Proteomes" id="UP001530315"/>
    </source>
</evidence>
<dbReference type="PANTHER" id="PTHR47942">
    <property type="entry name" value="TETRATRICOPEPTIDE REPEAT (TPR)-LIKE SUPERFAMILY PROTEIN-RELATED"/>
    <property type="match status" value="1"/>
</dbReference>